<keyword evidence="3" id="KW-1003">Cell membrane</keyword>
<feature type="transmembrane region" description="Helical" evidence="7">
    <location>
        <begin position="65"/>
        <end position="85"/>
    </location>
</feature>
<keyword evidence="10" id="KW-1185">Reference proteome</keyword>
<keyword evidence="5 7" id="KW-1133">Transmembrane helix</keyword>
<comment type="similarity">
    <text evidence="7">Belongs to the binding-protein-dependent transport system permease family.</text>
</comment>
<keyword evidence="4 7" id="KW-0812">Transmembrane</keyword>
<accession>A0ABP7WFP2</accession>
<evidence type="ECO:0000256" key="1">
    <source>
        <dbReference type="ARBA" id="ARBA00004651"/>
    </source>
</evidence>
<evidence type="ECO:0000259" key="8">
    <source>
        <dbReference type="PROSITE" id="PS50928"/>
    </source>
</evidence>
<sequence>MIARLRVLGLHLVVPVGALLAFWAWSERADSFFFPPASEIARFFADLWLFDRVPGDLLPSLGRMFAGYAIAVAAGVAAGTALGLSRTLRTAADPVVQFLRALPPPALIPFALLLFGAGDASKVFIIALGTVWPILLNTIDGVRGVERGQLDAARSYQVPVRARLTRIILPAASPRIVAGMRTSLSIAIILMVVSEMVASDNGVGYFVLESQRSFAIPEMWTGIVLLGLLGFLLNWLFQLVEARVLFWHRGLKGTNDDA</sequence>
<dbReference type="PANTHER" id="PTHR30151">
    <property type="entry name" value="ALKANE SULFONATE ABC TRANSPORTER-RELATED, MEMBRANE SUBUNIT"/>
    <property type="match status" value="1"/>
</dbReference>
<gene>
    <name evidence="9" type="ORF">GCM10022214_54790</name>
</gene>
<evidence type="ECO:0000256" key="2">
    <source>
        <dbReference type="ARBA" id="ARBA00022448"/>
    </source>
</evidence>
<keyword evidence="2 7" id="KW-0813">Transport</keyword>
<feature type="transmembrane region" description="Helical" evidence="7">
    <location>
        <begin position="184"/>
        <end position="208"/>
    </location>
</feature>
<dbReference type="SUPFAM" id="SSF161098">
    <property type="entry name" value="MetI-like"/>
    <property type="match status" value="1"/>
</dbReference>
<evidence type="ECO:0000256" key="3">
    <source>
        <dbReference type="ARBA" id="ARBA00022475"/>
    </source>
</evidence>
<evidence type="ECO:0000256" key="5">
    <source>
        <dbReference type="ARBA" id="ARBA00022989"/>
    </source>
</evidence>
<evidence type="ECO:0000313" key="9">
    <source>
        <dbReference type="EMBL" id="GAA4087551.1"/>
    </source>
</evidence>
<dbReference type="PROSITE" id="PS50928">
    <property type="entry name" value="ABC_TM1"/>
    <property type="match status" value="1"/>
</dbReference>
<proteinExistence type="inferred from homology"/>
<feature type="domain" description="ABC transmembrane type-1" evidence="8">
    <location>
        <begin position="57"/>
        <end position="241"/>
    </location>
</feature>
<dbReference type="Pfam" id="PF00528">
    <property type="entry name" value="BPD_transp_1"/>
    <property type="match status" value="1"/>
</dbReference>
<feature type="transmembrane region" description="Helical" evidence="7">
    <location>
        <begin position="106"/>
        <end position="135"/>
    </location>
</feature>
<evidence type="ECO:0000313" key="10">
    <source>
        <dbReference type="Proteomes" id="UP001500683"/>
    </source>
</evidence>
<name>A0ABP7WFP2_9ACTN</name>
<feature type="transmembrane region" description="Helical" evidence="7">
    <location>
        <begin position="7"/>
        <end position="25"/>
    </location>
</feature>
<evidence type="ECO:0000256" key="4">
    <source>
        <dbReference type="ARBA" id="ARBA00022692"/>
    </source>
</evidence>
<dbReference type="CDD" id="cd06261">
    <property type="entry name" value="TM_PBP2"/>
    <property type="match status" value="1"/>
</dbReference>
<comment type="caution">
    <text evidence="9">The sequence shown here is derived from an EMBL/GenBank/DDBJ whole genome shotgun (WGS) entry which is preliminary data.</text>
</comment>
<comment type="subcellular location">
    <subcellularLocation>
        <location evidence="1 7">Cell membrane</location>
        <topology evidence="1 7">Multi-pass membrane protein</topology>
    </subcellularLocation>
</comment>
<dbReference type="RefSeq" id="WP_344953068.1">
    <property type="nucleotide sequence ID" value="NZ_BAAAZG010000041.1"/>
</dbReference>
<dbReference type="PANTHER" id="PTHR30151:SF0">
    <property type="entry name" value="ABC TRANSPORTER PERMEASE PROTEIN MJ0413-RELATED"/>
    <property type="match status" value="1"/>
</dbReference>
<evidence type="ECO:0000256" key="6">
    <source>
        <dbReference type="ARBA" id="ARBA00023136"/>
    </source>
</evidence>
<dbReference type="Gene3D" id="1.10.3720.10">
    <property type="entry name" value="MetI-like"/>
    <property type="match status" value="1"/>
</dbReference>
<organism evidence="9 10">
    <name type="scientific">Actinomadura miaoliensis</name>
    <dbReference type="NCBI Taxonomy" id="430685"/>
    <lineage>
        <taxon>Bacteria</taxon>
        <taxon>Bacillati</taxon>
        <taxon>Actinomycetota</taxon>
        <taxon>Actinomycetes</taxon>
        <taxon>Streptosporangiales</taxon>
        <taxon>Thermomonosporaceae</taxon>
        <taxon>Actinomadura</taxon>
    </lineage>
</organism>
<dbReference type="InterPro" id="IPR035906">
    <property type="entry name" value="MetI-like_sf"/>
</dbReference>
<dbReference type="InterPro" id="IPR000515">
    <property type="entry name" value="MetI-like"/>
</dbReference>
<dbReference type="EMBL" id="BAAAZG010000041">
    <property type="protein sequence ID" value="GAA4087551.1"/>
    <property type="molecule type" value="Genomic_DNA"/>
</dbReference>
<reference evidence="10" key="1">
    <citation type="journal article" date="2019" name="Int. J. Syst. Evol. Microbiol.">
        <title>The Global Catalogue of Microorganisms (GCM) 10K type strain sequencing project: providing services to taxonomists for standard genome sequencing and annotation.</title>
        <authorList>
            <consortium name="The Broad Institute Genomics Platform"/>
            <consortium name="The Broad Institute Genome Sequencing Center for Infectious Disease"/>
            <person name="Wu L."/>
            <person name="Ma J."/>
        </authorList>
    </citation>
    <scope>NUCLEOTIDE SEQUENCE [LARGE SCALE GENOMIC DNA]</scope>
    <source>
        <strain evidence="10">JCM 16702</strain>
    </source>
</reference>
<keyword evidence="6 7" id="KW-0472">Membrane</keyword>
<feature type="transmembrane region" description="Helical" evidence="7">
    <location>
        <begin position="220"/>
        <end position="237"/>
    </location>
</feature>
<evidence type="ECO:0000256" key="7">
    <source>
        <dbReference type="RuleBase" id="RU363032"/>
    </source>
</evidence>
<protein>
    <submittedName>
        <fullName evidence="9">ABC transporter permease</fullName>
    </submittedName>
</protein>
<dbReference type="Proteomes" id="UP001500683">
    <property type="component" value="Unassembled WGS sequence"/>
</dbReference>